<name>A0A375E2C6_9BURK</name>
<dbReference type="AlphaFoldDB" id="A0A375E2C6"/>
<reference evidence="1" key="1">
    <citation type="submission" date="2018-01" db="EMBL/GenBank/DDBJ databases">
        <authorList>
            <person name="Clerissi C."/>
        </authorList>
    </citation>
    <scope>NUCLEOTIDE SEQUENCE</scope>
    <source>
        <strain evidence="1">Cupriavidus taiwanensis STM 8556</strain>
    </source>
</reference>
<evidence type="ECO:0000313" key="1">
    <source>
        <dbReference type="EMBL" id="SOZ62640.1"/>
    </source>
</evidence>
<sequence>MRPAFLFHVKHNSFPGDSLRTESAMFHVKHDGCRKAITRMPL</sequence>
<dbReference type="EMBL" id="OFTH01000027">
    <property type="protein sequence ID" value="SOZ62640.1"/>
    <property type="molecule type" value="Genomic_DNA"/>
</dbReference>
<dbReference type="Proteomes" id="UP000256952">
    <property type="component" value="Chromosome CBM2613_a"/>
</dbReference>
<accession>A0A375E2C6</accession>
<proteinExistence type="predicted"/>
<comment type="caution">
    <text evidence="1">The sequence shown here is derived from an EMBL/GenBank/DDBJ whole genome shotgun (WGS) entry which is preliminary data.</text>
</comment>
<protein>
    <submittedName>
        <fullName evidence="1">Uncharacterized protein</fullName>
    </submittedName>
</protein>
<gene>
    <name evidence="1" type="ORF">CBM2613_A330122</name>
</gene>
<organism evidence="1">
    <name type="scientific">Cupriavidus taiwanensis</name>
    <dbReference type="NCBI Taxonomy" id="164546"/>
    <lineage>
        <taxon>Bacteria</taxon>
        <taxon>Pseudomonadati</taxon>
        <taxon>Pseudomonadota</taxon>
        <taxon>Betaproteobacteria</taxon>
        <taxon>Burkholderiales</taxon>
        <taxon>Burkholderiaceae</taxon>
        <taxon>Cupriavidus</taxon>
    </lineage>
</organism>